<dbReference type="CDD" id="cd06974">
    <property type="entry name" value="TerD_like"/>
    <property type="match status" value="1"/>
</dbReference>
<dbReference type="GO" id="GO:0046690">
    <property type="term" value="P:response to tellurium ion"/>
    <property type="evidence" value="ECO:0007669"/>
    <property type="project" value="UniProtKB-KW"/>
</dbReference>
<dbReference type="PANTHER" id="PTHR32097">
    <property type="entry name" value="CAMP-BINDING PROTEIN 1-RELATED"/>
    <property type="match status" value="1"/>
</dbReference>
<protein>
    <submittedName>
        <fullName evidence="4">Tellurium resistance protein TerD</fullName>
    </submittedName>
</protein>
<comment type="caution">
    <text evidence="4">The sequence shown here is derived from an EMBL/GenBank/DDBJ whole genome shotgun (WGS) entry which is preliminary data.</text>
</comment>
<name>A0A444IXS8_9BACT</name>
<evidence type="ECO:0000313" key="5">
    <source>
        <dbReference type="Proteomes" id="UP000287853"/>
    </source>
</evidence>
<dbReference type="PANTHER" id="PTHR32097:SF4">
    <property type="entry name" value="GENERAL STRESS PROTEIN 16U"/>
    <property type="match status" value="1"/>
</dbReference>
<proteinExistence type="inferred from homology"/>
<dbReference type="AlphaFoldDB" id="A0A444IXS8"/>
<dbReference type="Gene3D" id="2.60.60.30">
    <property type="entry name" value="sav2460 like domains"/>
    <property type="match status" value="1"/>
</dbReference>
<sequence length="195" mass="20940">MGISLEKGGRISLSKEAPGLSKIFIGLGWDERATDGAEFDLDASAFLLNDAGRARGDYDFIFYNNLKGANGAVEHMGDNLTGGGDGADEIIKVDFDALERNAPDVTRIAVVCTIHEADLRAQNFGQVSNAFICVVNDENNQEIVRFDLTEDYSMETAMVFGEVYKKGGEWRFTAVGQGYAGGLGAACSTYGLNAE</sequence>
<keyword evidence="5" id="KW-1185">Reference proteome</keyword>
<comment type="similarity">
    <text evidence="1">Belongs to the CAPAB/TerDEXZ family.</text>
</comment>
<evidence type="ECO:0000313" key="4">
    <source>
        <dbReference type="EMBL" id="RWX45728.1"/>
    </source>
</evidence>
<accession>A0A444IXS8</accession>
<evidence type="ECO:0000256" key="1">
    <source>
        <dbReference type="ARBA" id="ARBA00008775"/>
    </source>
</evidence>
<dbReference type="InterPro" id="IPR051324">
    <property type="entry name" value="Stress/Tellurium_Resist"/>
</dbReference>
<dbReference type="EMBL" id="MTKO01000073">
    <property type="protein sequence ID" value="RWX45728.1"/>
    <property type="molecule type" value="Genomic_DNA"/>
</dbReference>
<gene>
    <name evidence="4" type="ORF">H206_00689</name>
</gene>
<evidence type="ECO:0000259" key="3">
    <source>
        <dbReference type="Pfam" id="PF02342"/>
    </source>
</evidence>
<dbReference type="InterPro" id="IPR003325">
    <property type="entry name" value="TerD"/>
</dbReference>
<keyword evidence="2" id="KW-0778">Tellurium resistance</keyword>
<feature type="domain" description="TerD" evidence="3">
    <location>
        <begin position="1"/>
        <end position="190"/>
    </location>
</feature>
<reference evidence="4 5" key="1">
    <citation type="submission" date="2017-01" db="EMBL/GenBank/DDBJ databases">
        <title>The cable genome- insights into the physiology and evolution of filamentous bacteria capable of sulfide oxidation via long distance electron transfer.</title>
        <authorList>
            <person name="Schreiber L."/>
            <person name="Bjerg J.T."/>
            <person name="Boggild A."/>
            <person name="Van De Vossenberg J."/>
            <person name="Meysman F."/>
            <person name="Nielsen L.P."/>
            <person name="Schramm A."/>
            <person name="Kjeldsen K.U."/>
        </authorList>
    </citation>
    <scope>NUCLEOTIDE SEQUENCE [LARGE SCALE GENOMIC DNA]</scope>
    <source>
        <strain evidence="4">MCF</strain>
    </source>
</reference>
<dbReference type="Proteomes" id="UP000287853">
    <property type="component" value="Unassembled WGS sequence"/>
</dbReference>
<dbReference type="Pfam" id="PF02342">
    <property type="entry name" value="TerD"/>
    <property type="match status" value="1"/>
</dbReference>
<evidence type="ECO:0000256" key="2">
    <source>
        <dbReference type="ARBA" id="ARBA00022686"/>
    </source>
</evidence>
<organism evidence="4 5">
    <name type="scientific">Candidatus Electrothrix aarhusensis</name>
    <dbReference type="NCBI Taxonomy" id="1859131"/>
    <lineage>
        <taxon>Bacteria</taxon>
        <taxon>Pseudomonadati</taxon>
        <taxon>Thermodesulfobacteriota</taxon>
        <taxon>Desulfobulbia</taxon>
        <taxon>Desulfobulbales</taxon>
        <taxon>Desulfobulbaceae</taxon>
        <taxon>Candidatus Electrothrix</taxon>
    </lineage>
</organism>